<organism evidence="4 5">
    <name type="scientific">Nannocystis exedens</name>
    <dbReference type="NCBI Taxonomy" id="54"/>
    <lineage>
        <taxon>Bacteria</taxon>
        <taxon>Pseudomonadati</taxon>
        <taxon>Myxococcota</taxon>
        <taxon>Polyangia</taxon>
        <taxon>Nannocystales</taxon>
        <taxon>Nannocystaceae</taxon>
        <taxon>Nannocystis</taxon>
    </lineage>
</organism>
<dbReference type="AlphaFoldDB" id="A0A1I2GBT8"/>
<protein>
    <submittedName>
        <fullName evidence="4">Response regulator receiver domain-containing protein</fullName>
    </submittedName>
</protein>
<reference evidence="5" key="1">
    <citation type="submission" date="2016-10" db="EMBL/GenBank/DDBJ databases">
        <authorList>
            <person name="Varghese N."/>
            <person name="Submissions S."/>
        </authorList>
    </citation>
    <scope>NUCLEOTIDE SEQUENCE [LARGE SCALE GENOMIC DNA]</scope>
    <source>
        <strain evidence="5">ATCC 25963</strain>
    </source>
</reference>
<comment type="caution">
    <text evidence="2">Lacks conserved residue(s) required for the propagation of feature annotation.</text>
</comment>
<evidence type="ECO:0000256" key="1">
    <source>
        <dbReference type="ARBA" id="ARBA00022553"/>
    </source>
</evidence>
<evidence type="ECO:0000256" key="2">
    <source>
        <dbReference type="PROSITE-ProRule" id="PRU00169"/>
    </source>
</evidence>
<dbReference type="InterPro" id="IPR001789">
    <property type="entry name" value="Sig_transdc_resp-reg_receiver"/>
</dbReference>
<dbReference type="Proteomes" id="UP000199400">
    <property type="component" value="Unassembled WGS sequence"/>
</dbReference>
<keyword evidence="1" id="KW-0597">Phosphoprotein</keyword>
<dbReference type="Pfam" id="PF00072">
    <property type="entry name" value="Response_reg"/>
    <property type="match status" value="1"/>
</dbReference>
<evidence type="ECO:0000313" key="5">
    <source>
        <dbReference type="Proteomes" id="UP000199400"/>
    </source>
</evidence>
<dbReference type="STRING" id="54.SAMN02745121_07176"/>
<sequence length="125" mass="13274">MSSALIIEADPRLAIRLATILAARSLPAAVLADPERAVARVRAEPPALVLLRVELPGTSGFAVCNRLRRDDDTRAIPLILYASDVAPEVFDGHSKLRTRASAYLHVPFDPARVLAAVAACLPASA</sequence>
<dbReference type="PROSITE" id="PS50110">
    <property type="entry name" value="RESPONSE_REGULATORY"/>
    <property type="match status" value="1"/>
</dbReference>
<dbReference type="InterPro" id="IPR050595">
    <property type="entry name" value="Bact_response_regulator"/>
</dbReference>
<accession>A0A1I2GBT8</accession>
<dbReference type="SMART" id="SM00448">
    <property type="entry name" value="REC"/>
    <property type="match status" value="1"/>
</dbReference>
<gene>
    <name evidence="4" type="ORF">SAMN02745121_07176</name>
</gene>
<keyword evidence="5" id="KW-1185">Reference proteome</keyword>
<dbReference type="RefSeq" id="WP_170135383.1">
    <property type="nucleotide sequence ID" value="NZ_FOMX01000031.1"/>
</dbReference>
<dbReference type="Gene3D" id="3.40.50.2300">
    <property type="match status" value="1"/>
</dbReference>
<feature type="domain" description="Response regulatory" evidence="3">
    <location>
        <begin position="3"/>
        <end position="121"/>
    </location>
</feature>
<dbReference type="InterPro" id="IPR011006">
    <property type="entry name" value="CheY-like_superfamily"/>
</dbReference>
<evidence type="ECO:0000313" key="4">
    <source>
        <dbReference type="EMBL" id="SFF14648.1"/>
    </source>
</evidence>
<name>A0A1I2GBT8_9BACT</name>
<dbReference type="PANTHER" id="PTHR44591">
    <property type="entry name" value="STRESS RESPONSE REGULATOR PROTEIN 1"/>
    <property type="match status" value="1"/>
</dbReference>
<dbReference type="GO" id="GO:0000160">
    <property type="term" value="P:phosphorelay signal transduction system"/>
    <property type="evidence" value="ECO:0007669"/>
    <property type="project" value="InterPro"/>
</dbReference>
<proteinExistence type="predicted"/>
<dbReference type="PANTHER" id="PTHR44591:SF3">
    <property type="entry name" value="RESPONSE REGULATORY DOMAIN-CONTAINING PROTEIN"/>
    <property type="match status" value="1"/>
</dbReference>
<evidence type="ECO:0000259" key="3">
    <source>
        <dbReference type="PROSITE" id="PS50110"/>
    </source>
</evidence>
<dbReference type="SUPFAM" id="SSF52172">
    <property type="entry name" value="CheY-like"/>
    <property type="match status" value="1"/>
</dbReference>
<dbReference type="EMBL" id="FOMX01000031">
    <property type="protein sequence ID" value="SFF14648.1"/>
    <property type="molecule type" value="Genomic_DNA"/>
</dbReference>